<proteinExistence type="predicted"/>
<evidence type="ECO:0000256" key="2">
    <source>
        <dbReference type="SAM" id="SignalP"/>
    </source>
</evidence>
<keyword evidence="4" id="KW-1185">Reference proteome</keyword>
<feature type="chain" id="PRO_5041395927" evidence="2">
    <location>
        <begin position="26"/>
        <end position="215"/>
    </location>
</feature>
<evidence type="ECO:0000256" key="1">
    <source>
        <dbReference type="SAM" id="MobiDB-lite"/>
    </source>
</evidence>
<accession>A0AA38P9K7</accession>
<comment type="caution">
    <text evidence="3">The sequence shown here is derived from an EMBL/GenBank/DDBJ whole genome shotgun (WGS) entry which is preliminary data.</text>
</comment>
<evidence type="ECO:0000313" key="4">
    <source>
        <dbReference type="Proteomes" id="UP001163846"/>
    </source>
</evidence>
<name>A0AA38P9K7_9AGAR</name>
<dbReference type="AlphaFoldDB" id="A0AA38P9K7"/>
<gene>
    <name evidence="3" type="ORF">F5878DRAFT_660849</name>
</gene>
<dbReference type="Proteomes" id="UP001163846">
    <property type="component" value="Unassembled WGS sequence"/>
</dbReference>
<protein>
    <submittedName>
        <fullName evidence="3">Uncharacterized protein</fullName>
    </submittedName>
</protein>
<sequence length="215" mass="23887">MPRSTVSQALTILLIGAAITPGILAAPTPTLGSLSGGQTQGLRIETLETHRVDYADVVPQLEDTVDLTEQEPERDQDGKDSREPKNISILVNLDERVALSKRSPISWGKMKASEDQNEAETIIRRHLEKNAPKYRNLKNEWDALWLNDKVAEAAQKCGLSDDDPQSVGLDEYIQFGWETEILEEEPESVDHPKGLDKFLPFRNLRNKNAAASGST</sequence>
<reference evidence="3" key="1">
    <citation type="submission" date="2022-08" db="EMBL/GenBank/DDBJ databases">
        <authorList>
            <consortium name="DOE Joint Genome Institute"/>
            <person name="Min B."/>
            <person name="Riley R."/>
            <person name="Sierra-Patev S."/>
            <person name="Naranjo-Ortiz M."/>
            <person name="Looney B."/>
            <person name="Konkel Z."/>
            <person name="Slot J.C."/>
            <person name="Sakamoto Y."/>
            <person name="Steenwyk J.L."/>
            <person name="Rokas A."/>
            <person name="Carro J."/>
            <person name="Camarero S."/>
            <person name="Ferreira P."/>
            <person name="Molpeceres G."/>
            <person name="Ruiz-Duenas F.J."/>
            <person name="Serrano A."/>
            <person name="Henrissat B."/>
            <person name="Drula E."/>
            <person name="Hughes K.W."/>
            <person name="Mata J.L."/>
            <person name="Ishikawa N.K."/>
            <person name="Vargas-Isla R."/>
            <person name="Ushijima S."/>
            <person name="Smith C.A."/>
            <person name="Ahrendt S."/>
            <person name="Andreopoulos W."/>
            <person name="He G."/>
            <person name="Labutti K."/>
            <person name="Lipzen A."/>
            <person name="Ng V."/>
            <person name="Sandor L."/>
            <person name="Barry K."/>
            <person name="Martinez A.T."/>
            <person name="Xiao Y."/>
            <person name="Gibbons J.G."/>
            <person name="Terashima K."/>
            <person name="Hibbett D.S."/>
            <person name="Grigoriev I.V."/>
        </authorList>
    </citation>
    <scope>NUCLEOTIDE SEQUENCE</scope>
    <source>
        <strain evidence="3">TFB9207</strain>
    </source>
</reference>
<feature type="region of interest" description="Disordered" evidence="1">
    <location>
        <begin position="61"/>
        <end position="86"/>
    </location>
</feature>
<dbReference type="EMBL" id="MU806162">
    <property type="protein sequence ID" value="KAJ3838820.1"/>
    <property type="molecule type" value="Genomic_DNA"/>
</dbReference>
<keyword evidence="2" id="KW-0732">Signal</keyword>
<evidence type="ECO:0000313" key="3">
    <source>
        <dbReference type="EMBL" id="KAJ3838820.1"/>
    </source>
</evidence>
<feature type="compositionally biased region" description="Basic and acidic residues" evidence="1">
    <location>
        <begin position="71"/>
        <end position="85"/>
    </location>
</feature>
<organism evidence="3 4">
    <name type="scientific">Lentinula raphanica</name>
    <dbReference type="NCBI Taxonomy" id="153919"/>
    <lineage>
        <taxon>Eukaryota</taxon>
        <taxon>Fungi</taxon>
        <taxon>Dikarya</taxon>
        <taxon>Basidiomycota</taxon>
        <taxon>Agaricomycotina</taxon>
        <taxon>Agaricomycetes</taxon>
        <taxon>Agaricomycetidae</taxon>
        <taxon>Agaricales</taxon>
        <taxon>Marasmiineae</taxon>
        <taxon>Omphalotaceae</taxon>
        <taxon>Lentinula</taxon>
    </lineage>
</organism>
<feature type="signal peptide" evidence="2">
    <location>
        <begin position="1"/>
        <end position="25"/>
    </location>
</feature>